<dbReference type="KEGG" id="mpg:Theba_2506"/>
<comment type="similarity">
    <text evidence="1">Belongs to the peptidase S45 family.</text>
</comment>
<dbReference type="EMBL" id="CP003532">
    <property type="protein sequence ID" value="AFK08114.1"/>
    <property type="molecule type" value="Genomic_DNA"/>
</dbReference>
<evidence type="ECO:0000313" key="2">
    <source>
        <dbReference type="EMBL" id="AFK08114.1"/>
    </source>
</evidence>
<keyword evidence="3" id="KW-1185">Reference proteome</keyword>
<protein>
    <submittedName>
        <fullName evidence="2">Penicilin amidase</fullName>
    </submittedName>
</protein>
<dbReference type="GO" id="GO:0017000">
    <property type="term" value="P:antibiotic biosynthetic process"/>
    <property type="evidence" value="ECO:0007669"/>
    <property type="project" value="InterPro"/>
</dbReference>
<dbReference type="PANTHER" id="PTHR34218">
    <property type="entry name" value="PEPTIDASE S45 PENICILLIN AMIDASE"/>
    <property type="match status" value="1"/>
</dbReference>
<dbReference type="Gene3D" id="3.60.20.10">
    <property type="entry name" value="Glutamine Phosphoribosylpyrophosphate, subunit 1, domain 1"/>
    <property type="match status" value="1"/>
</dbReference>
<dbReference type="AlphaFoldDB" id="I2F861"/>
<dbReference type="SUPFAM" id="SSF56235">
    <property type="entry name" value="N-terminal nucleophile aminohydrolases (Ntn hydrolases)"/>
    <property type="match status" value="2"/>
</dbReference>
<dbReference type="InterPro" id="IPR023343">
    <property type="entry name" value="Penicillin_amidase_dom1"/>
</dbReference>
<organism evidence="2 3">
    <name type="scientific">Mesotoga prima MesG1.Ag.4.2</name>
    <dbReference type="NCBI Taxonomy" id="660470"/>
    <lineage>
        <taxon>Bacteria</taxon>
        <taxon>Thermotogati</taxon>
        <taxon>Thermotogota</taxon>
        <taxon>Thermotogae</taxon>
        <taxon>Kosmotogales</taxon>
        <taxon>Kosmotogaceae</taxon>
        <taxon>Mesotoga</taxon>
    </lineage>
</organism>
<evidence type="ECO:0000313" key="3">
    <source>
        <dbReference type="Proteomes" id="UP000002881"/>
    </source>
</evidence>
<sequence precursor="true">MRKQMTLWMVLISIIVLLSILPVRIFAGQIEIVRDSWGVAHIYADNDSELFFGAGYATAGDRTFQMELSRRKVAGTLSEIYGKDLLESDKLMRTLGLYKHAQELPDVQNPFSGLVASASHLSVRDWYPYSLTIGTGETGHNPRSIRLYEPLDDQNEFTFESFSEIHRDNVSAIARDFLSLAGILSEKNLLSQNSTRLLKALSHWDYRLLKNSRAADVAETVVREMHRSLRPNTVTALVASKYGGCHSGNIFLLRSALEEFERTQKLPEEEELAVWVNQLLEASAGSLREAVSQVRKVVMVYQTNLEGLPSIYPDANRKAPDLVTTSGNTIWSQLGNSYTQIVDLSNIDKCRAFLTPGASEGPRSPHFFDQVELWVTGETRPASLSREEVTKYVESIETLFSPINKTMRQSGSD</sequence>
<dbReference type="InterPro" id="IPR002692">
    <property type="entry name" value="S45"/>
</dbReference>
<evidence type="ECO:0000256" key="1">
    <source>
        <dbReference type="ARBA" id="ARBA00006586"/>
    </source>
</evidence>
<dbReference type="Gene3D" id="1.10.1400.10">
    <property type="match status" value="1"/>
</dbReference>
<dbReference type="InterPro" id="IPR029055">
    <property type="entry name" value="Ntn_hydrolases_N"/>
</dbReference>
<dbReference type="RefSeq" id="WP_014731846.1">
    <property type="nucleotide sequence ID" value="NC_017934.1"/>
</dbReference>
<dbReference type="GeneID" id="87108207"/>
<dbReference type="STRING" id="660470.Theba_2506"/>
<dbReference type="HOGENOM" id="CLU_665353_0_0_0"/>
<dbReference type="Pfam" id="PF01804">
    <property type="entry name" value="Penicil_amidase"/>
    <property type="match status" value="1"/>
</dbReference>
<accession>I2F861</accession>
<dbReference type="InterPro" id="IPR043147">
    <property type="entry name" value="Penicillin_amidase_A-knob"/>
</dbReference>
<dbReference type="PANTHER" id="PTHR34218:SF4">
    <property type="entry name" value="ACYL-HOMOSERINE LACTONE ACYLASE QUIP"/>
    <property type="match status" value="1"/>
</dbReference>
<reference evidence="2 3" key="1">
    <citation type="journal article" date="2012" name="Genome Biol. Evol.">
        <title>Genome Sequence of the Mesophilic Thermotogales Bacterium Mesotoga prima MesG1.Ag.4.2 Reveals the Largest Thermotogales Genome To Date.</title>
        <authorList>
            <person name="Zhaxybayeva O."/>
            <person name="Swithers K.S."/>
            <person name="Foght J."/>
            <person name="Green A.G."/>
            <person name="Bruce D."/>
            <person name="Detter C."/>
            <person name="Han S."/>
            <person name="Teshima H."/>
            <person name="Han J."/>
            <person name="Woyke T."/>
            <person name="Pitluck S."/>
            <person name="Nolan M."/>
            <person name="Ivanova N."/>
            <person name="Pati A."/>
            <person name="Land M.L."/>
            <person name="Dlutek M."/>
            <person name="Doolittle W.F."/>
            <person name="Noll K.M."/>
            <person name="Nesbo C.L."/>
        </authorList>
    </citation>
    <scope>NUCLEOTIDE SEQUENCE [LARGE SCALE GENOMIC DNA]</scope>
    <source>
        <strain evidence="3">mesG1.Ag.4.2</strain>
    </source>
</reference>
<dbReference type="Gene3D" id="1.10.439.10">
    <property type="entry name" value="Penicillin Amidohydrolase, domain 1"/>
    <property type="match status" value="1"/>
</dbReference>
<dbReference type="GO" id="GO:0016811">
    <property type="term" value="F:hydrolase activity, acting on carbon-nitrogen (but not peptide) bonds, in linear amides"/>
    <property type="evidence" value="ECO:0007669"/>
    <property type="project" value="InterPro"/>
</dbReference>
<gene>
    <name evidence="2" type="ORF">Theba_2506</name>
</gene>
<dbReference type="eggNOG" id="COG2366">
    <property type="taxonomic scope" value="Bacteria"/>
</dbReference>
<dbReference type="Proteomes" id="UP000002881">
    <property type="component" value="Chromosome"/>
</dbReference>
<name>I2F861_9BACT</name>
<proteinExistence type="inferred from homology"/>